<dbReference type="PANTHER" id="PTHR12697:SF5">
    <property type="entry name" value="DEOXYHYPUSINE HYDROXYLASE"/>
    <property type="match status" value="1"/>
</dbReference>
<reference evidence="1" key="1">
    <citation type="journal article" date="2014" name="Front. Microbiol.">
        <title>High frequency of phylogenetically diverse reductive dehalogenase-homologous genes in deep subseafloor sedimentary metagenomes.</title>
        <authorList>
            <person name="Kawai M."/>
            <person name="Futagami T."/>
            <person name="Toyoda A."/>
            <person name="Takaki Y."/>
            <person name="Nishi S."/>
            <person name="Hori S."/>
            <person name="Arai W."/>
            <person name="Tsubouchi T."/>
            <person name="Morono Y."/>
            <person name="Uchiyama I."/>
            <person name="Ito T."/>
            <person name="Fujiyama A."/>
            <person name="Inagaki F."/>
            <person name="Takami H."/>
        </authorList>
    </citation>
    <scope>NUCLEOTIDE SEQUENCE</scope>
    <source>
        <strain evidence="1">Expedition CK06-06</strain>
    </source>
</reference>
<dbReference type="EMBL" id="BART01013326">
    <property type="protein sequence ID" value="GAG76099.1"/>
    <property type="molecule type" value="Genomic_DNA"/>
</dbReference>
<dbReference type="Pfam" id="PF13646">
    <property type="entry name" value="HEAT_2"/>
    <property type="match status" value="1"/>
</dbReference>
<gene>
    <name evidence="1" type="ORF">S01H4_27313</name>
</gene>
<feature type="non-terminal residue" evidence="1">
    <location>
        <position position="1"/>
    </location>
</feature>
<dbReference type="PANTHER" id="PTHR12697">
    <property type="entry name" value="PBS LYASE HEAT-LIKE PROTEIN"/>
    <property type="match status" value="1"/>
</dbReference>
<sequence length="127" mass="14196">LGYLGDTDSLGSQRKQVVRVLVKALRDEDEFPIVRCRTAGVLGRVDPEGKQAIPILLEIIRDKKQNKYVRVGAVQGLAAIDPAAKEAVPILKKMLQHKNKKIRKLAAQALKKIENEEPVVEEEHINQ</sequence>
<evidence type="ECO:0000313" key="1">
    <source>
        <dbReference type="EMBL" id="GAG76099.1"/>
    </source>
</evidence>
<dbReference type="SMART" id="SM00567">
    <property type="entry name" value="EZ_HEAT"/>
    <property type="match status" value="2"/>
</dbReference>
<dbReference type="Gene3D" id="1.25.10.10">
    <property type="entry name" value="Leucine-rich Repeat Variant"/>
    <property type="match status" value="1"/>
</dbReference>
<comment type="caution">
    <text evidence="1">The sequence shown here is derived from an EMBL/GenBank/DDBJ whole genome shotgun (WGS) entry which is preliminary data.</text>
</comment>
<dbReference type="InterPro" id="IPR011989">
    <property type="entry name" value="ARM-like"/>
</dbReference>
<protein>
    <recommendedName>
        <fullName evidence="2">HEAT repeat domain-containing protein</fullName>
    </recommendedName>
</protein>
<dbReference type="AlphaFoldDB" id="X1A2Y8"/>
<evidence type="ECO:0008006" key="2">
    <source>
        <dbReference type="Google" id="ProtNLM"/>
    </source>
</evidence>
<organism evidence="1">
    <name type="scientific">marine sediment metagenome</name>
    <dbReference type="NCBI Taxonomy" id="412755"/>
    <lineage>
        <taxon>unclassified sequences</taxon>
        <taxon>metagenomes</taxon>
        <taxon>ecological metagenomes</taxon>
    </lineage>
</organism>
<name>X1A2Y8_9ZZZZ</name>
<dbReference type="InterPro" id="IPR016024">
    <property type="entry name" value="ARM-type_fold"/>
</dbReference>
<dbReference type="SUPFAM" id="SSF48371">
    <property type="entry name" value="ARM repeat"/>
    <property type="match status" value="1"/>
</dbReference>
<accession>X1A2Y8</accession>
<dbReference type="InterPro" id="IPR004155">
    <property type="entry name" value="PBS_lyase_HEAT"/>
</dbReference>
<proteinExistence type="predicted"/>
<dbReference type="GO" id="GO:0016491">
    <property type="term" value="F:oxidoreductase activity"/>
    <property type="evidence" value="ECO:0007669"/>
    <property type="project" value="TreeGrafter"/>
</dbReference>